<feature type="region of interest" description="Disordered" evidence="1">
    <location>
        <begin position="1"/>
        <end position="20"/>
    </location>
</feature>
<sequence length="39" mass="4242">MRKIATAKKSEPKGPGMQQSNILTNTLKAGAIRLISLKF</sequence>
<dbReference type="AlphaFoldDB" id="S7WHS6"/>
<gene>
    <name evidence="2" type="ORF">ADICYQ_4677</name>
</gene>
<evidence type="ECO:0000256" key="1">
    <source>
        <dbReference type="SAM" id="MobiDB-lite"/>
    </source>
</evidence>
<dbReference type="EMBL" id="ATNM01000152">
    <property type="protein sequence ID" value="EPR66274.1"/>
    <property type="molecule type" value="Genomic_DNA"/>
</dbReference>
<evidence type="ECO:0000313" key="3">
    <source>
        <dbReference type="Proteomes" id="UP000014974"/>
    </source>
</evidence>
<name>S7WHS6_9BACT</name>
<dbReference type="Proteomes" id="UP000014974">
    <property type="component" value="Unassembled WGS sequence"/>
</dbReference>
<comment type="caution">
    <text evidence="2">The sequence shown here is derived from an EMBL/GenBank/DDBJ whole genome shotgun (WGS) entry which is preliminary data.</text>
</comment>
<proteinExistence type="predicted"/>
<protein>
    <submittedName>
        <fullName evidence="2">Uncharacterized protein</fullName>
    </submittedName>
</protein>
<accession>S7WHS6</accession>
<organism evidence="2 3">
    <name type="scientific">Cyclobacterium qasimii M12-11B</name>
    <dbReference type="NCBI Taxonomy" id="641524"/>
    <lineage>
        <taxon>Bacteria</taxon>
        <taxon>Pseudomonadati</taxon>
        <taxon>Bacteroidota</taxon>
        <taxon>Cytophagia</taxon>
        <taxon>Cytophagales</taxon>
        <taxon>Cyclobacteriaceae</taxon>
        <taxon>Cyclobacterium</taxon>
    </lineage>
</organism>
<evidence type="ECO:0000313" key="2">
    <source>
        <dbReference type="EMBL" id="EPR66274.1"/>
    </source>
</evidence>
<reference evidence="2 3" key="1">
    <citation type="journal article" date="2013" name="Genome Announc.">
        <title>Draft Genome Sequence of Cyclobacterium qasimii Strain M12-11BT, Isolated from Arctic Marine Sediment.</title>
        <authorList>
            <person name="Shivaji S."/>
            <person name="Ara S."/>
            <person name="Singh A."/>
            <person name="Kumar Pinnaka A."/>
        </authorList>
    </citation>
    <scope>NUCLEOTIDE SEQUENCE [LARGE SCALE GENOMIC DNA]</scope>
    <source>
        <strain evidence="2 3">M12-11B</strain>
    </source>
</reference>